<name>A0ABD5MB05_9EURY</name>
<dbReference type="EMBL" id="JBGNYA010000001">
    <property type="protein sequence ID" value="MFA1609779.1"/>
    <property type="molecule type" value="Genomic_DNA"/>
</dbReference>
<gene>
    <name evidence="2" type="ORF">OS889_01985</name>
</gene>
<evidence type="ECO:0000313" key="3">
    <source>
        <dbReference type="Proteomes" id="UP001570511"/>
    </source>
</evidence>
<feature type="transmembrane region" description="Helical" evidence="1">
    <location>
        <begin position="15"/>
        <end position="36"/>
    </location>
</feature>
<dbReference type="AlphaFoldDB" id="A0ABD5MB05"/>
<evidence type="ECO:0008006" key="4">
    <source>
        <dbReference type="Google" id="ProtNLM"/>
    </source>
</evidence>
<keyword evidence="1" id="KW-0812">Transmembrane</keyword>
<reference evidence="2 3" key="1">
    <citation type="submission" date="2024-08" db="EMBL/GenBank/DDBJ databases">
        <title>Halobellus sp. MBLA0158 whole genome sequence.</title>
        <authorList>
            <person name="Hwang C.Y."/>
            <person name="Cho E.-S."/>
            <person name="Seo M.-J."/>
        </authorList>
    </citation>
    <scope>NUCLEOTIDE SEQUENCE [LARGE SCALE GENOMIC DNA]</scope>
    <source>
        <strain evidence="2 3">MBLA0158</strain>
    </source>
</reference>
<keyword evidence="1" id="KW-0472">Membrane</keyword>
<protein>
    <recommendedName>
        <fullName evidence="4">Tripartite tricarboxylate transporter TctB family protein</fullName>
    </recommendedName>
</protein>
<keyword evidence="1" id="KW-1133">Transmembrane helix</keyword>
<evidence type="ECO:0000313" key="2">
    <source>
        <dbReference type="EMBL" id="MFA1609779.1"/>
    </source>
</evidence>
<organism evidence="2 3">
    <name type="scientific">Halobellus rubicundus</name>
    <dbReference type="NCBI Taxonomy" id="2996466"/>
    <lineage>
        <taxon>Archaea</taxon>
        <taxon>Methanobacteriati</taxon>
        <taxon>Methanobacteriota</taxon>
        <taxon>Stenosarchaea group</taxon>
        <taxon>Halobacteria</taxon>
        <taxon>Halobacteriales</taxon>
        <taxon>Haloferacaceae</taxon>
        <taxon>Halobellus</taxon>
    </lineage>
</organism>
<dbReference type="RefSeq" id="WP_372386813.1">
    <property type="nucleotide sequence ID" value="NZ_JBGNYA010000001.1"/>
</dbReference>
<evidence type="ECO:0000256" key="1">
    <source>
        <dbReference type="SAM" id="Phobius"/>
    </source>
</evidence>
<comment type="caution">
    <text evidence="2">The sequence shown here is derived from an EMBL/GenBank/DDBJ whole genome shotgun (WGS) entry which is preliminary data.</text>
</comment>
<dbReference type="Proteomes" id="UP001570511">
    <property type="component" value="Unassembled WGS sequence"/>
</dbReference>
<accession>A0ABD5MB05</accession>
<proteinExistence type="predicted"/>
<feature type="transmembrane region" description="Helical" evidence="1">
    <location>
        <begin position="48"/>
        <end position="66"/>
    </location>
</feature>
<keyword evidence="3" id="KW-1185">Reference proteome</keyword>
<sequence length="75" mass="8194">MPSLRTETAGAVRDAVPFLAIMLVWLVVSLLLYGLFMLTKPGVEYPTWAYVTPFVPGLIGFFGHALRQALAVVAE</sequence>